<feature type="domain" description="MADF" evidence="2">
    <location>
        <begin position="19"/>
        <end position="105"/>
    </location>
</feature>
<evidence type="ECO:0000259" key="2">
    <source>
        <dbReference type="PROSITE" id="PS51029"/>
    </source>
</evidence>
<feature type="region of interest" description="Disordered" evidence="1">
    <location>
        <begin position="111"/>
        <end position="132"/>
    </location>
</feature>
<proteinExistence type="predicted"/>
<evidence type="ECO:0000256" key="1">
    <source>
        <dbReference type="SAM" id="MobiDB-lite"/>
    </source>
</evidence>
<dbReference type="GO" id="GO:0005634">
    <property type="term" value="C:nucleus"/>
    <property type="evidence" value="ECO:0007669"/>
    <property type="project" value="TreeGrafter"/>
</dbReference>
<feature type="region of interest" description="Disordered" evidence="1">
    <location>
        <begin position="290"/>
        <end position="314"/>
    </location>
</feature>
<gene>
    <name evidence="3" type="ORF">g.17512</name>
</gene>
<dbReference type="InterPro" id="IPR039353">
    <property type="entry name" value="TF_Adf1"/>
</dbReference>
<evidence type="ECO:0000313" key="3">
    <source>
        <dbReference type="EMBL" id="JAS39246.1"/>
    </source>
</evidence>
<name>A0A1B6EMY1_9HEMI</name>
<dbReference type="SMART" id="SM00595">
    <property type="entry name" value="MADF"/>
    <property type="match status" value="1"/>
</dbReference>
<sequence length="538" mass="61676">METARSDVASCIPSEKNSILIAEVKKFPSLYDTSDSNYYVLAERNKAWLQVAENCRESAELCHLRWKSLRKRFAKEKRRIPEILQGRRRPWALFPKMSFLTPTTAKRRIKPVKGRRKSAPSSVPVEFKQNPSDDDMLIVDDNDEIVHTCKSTEMSEEDEYIYETLDDPDSALQIMKEKPPSQVKPTAIRSGNTAVPQAVARYGGSGRIRKVTPKMQNSIIAKKLKQAQQVLQQTPKTITVPKTTIPQKVTILHKKTTSLNKSNAEKSVLFSDQIARHVATVNPNIIRVERLGEKETQPAADKEDGTSREPLNESKLDTSRFKVVKLKGRNPIIFSPEQLPDIQSFLKSEAEYNREESPTKSLLKVKSVDNLNNQSTSENSNMDIIHSVGLVRKTPEKVISHQSYSRAYSWNRPGAKVASKPITAEKIQPDSQTNDYEIEETWNDIKEEHIEDDATWDQLPEMTSPKEQMMTQFSPVVDRAQTWNQVNEAKLELVAFQRRLLEEQHKKNLEYMKKEHDLKMTLLKAEIDLKRKQLNIML</sequence>
<organism evidence="3">
    <name type="scientific">Cuerna arida</name>
    <dbReference type="NCBI Taxonomy" id="1464854"/>
    <lineage>
        <taxon>Eukaryota</taxon>
        <taxon>Metazoa</taxon>
        <taxon>Ecdysozoa</taxon>
        <taxon>Arthropoda</taxon>
        <taxon>Hexapoda</taxon>
        <taxon>Insecta</taxon>
        <taxon>Pterygota</taxon>
        <taxon>Neoptera</taxon>
        <taxon>Paraneoptera</taxon>
        <taxon>Hemiptera</taxon>
        <taxon>Auchenorrhyncha</taxon>
        <taxon>Membracoidea</taxon>
        <taxon>Cicadellidae</taxon>
        <taxon>Cicadellinae</taxon>
        <taxon>Proconiini</taxon>
        <taxon>Cuerna</taxon>
    </lineage>
</organism>
<dbReference type="PROSITE" id="PS51029">
    <property type="entry name" value="MADF"/>
    <property type="match status" value="1"/>
</dbReference>
<dbReference type="EMBL" id="GECZ01030523">
    <property type="protein sequence ID" value="JAS39246.1"/>
    <property type="molecule type" value="Transcribed_RNA"/>
</dbReference>
<accession>A0A1B6EMY1</accession>
<protein>
    <recommendedName>
        <fullName evidence="2">MADF domain-containing protein</fullName>
    </recommendedName>
</protein>
<dbReference type="GO" id="GO:0006357">
    <property type="term" value="P:regulation of transcription by RNA polymerase II"/>
    <property type="evidence" value="ECO:0007669"/>
    <property type="project" value="TreeGrafter"/>
</dbReference>
<dbReference type="PANTHER" id="PTHR12243">
    <property type="entry name" value="MADF DOMAIN TRANSCRIPTION FACTOR"/>
    <property type="match status" value="1"/>
</dbReference>
<dbReference type="PANTHER" id="PTHR12243:SF60">
    <property type="entry name" value="SI:CH211-15D5.12-RELATED"/>
    <property type="match status" value="1"/>
</dbReference>
<dbReference type="GO" id="GO:0005667">
    <property type="term" value="C:transcription regulator complex"/>
    <property type="evidence" value="ECO:0007669"/>
    <property type="project" value="TreeGrafter"/>
</dbReference>
<dbReference type="AlphaFoldDB" id="A0A1B6EMY1"/>
<dbReference type="InterPro" id="IPR006578">
    <property type="entry name" value="MADF-dom"/>
</dbReference>
<dbReference type="Pfam" id="PF10545">
    <property type="entry name" value="MADF_DNA_bdg"/>
    <property type="match status" value="1"/>
</dbReference>
<reference evidence="3" key="1">
    <citation type="submission" date="2015-11" db="EMBL/GenBank/DDBJ databases">
        <title>De novo transcriptome assembly of four potential Pierce s Disease insect vectors from Arizona vineyards.</title>
        <authorList>
            <person name="Tassone E.E."/>
        </authorList>
    </citation>
    <scope>NUCLEOTIDE SEQUENCE</scope>
</reference>